<evidence type="ECO:0000313" key="3">
    <source>
        <dbReference type="EMBL" id="SDO11727.1"/>
    </source>
</evidence>
<proteinExistence type="predicted"/>
<name>A0A1H0GXX2_9ACTN</name>
<accession>A0A1H0GXX2</accession>
<dbReference type="RefSeq" id="WP_091025988.1">
    <property type="nucleotide sequence ID" value="NZ_BKAE01000008.1"/>
</dbReference>
<evidence type="ECO:0000256" key="1">
    <source>
        <dbReference type="SAM" id="MobiDB-lite"/>
    </source>
</evidence>
<reference evidence="3 4" key="1">
    <citation type="submission" date="2016-10" db="EMBL/GenBank/DDBJ databases">
        <authorList>
            <person name="de Groot N.N."/>
        </authorList>
    </citation>
    <scope>NUCLEOTIDE SEQUENCE [LARGE SCALE GENOMIC DNA]</scope>
    <source>
        <strain evidence="3 4">CGMCC 1.11147</strain>
    </source>
</reference>
<evidence type="ECO:0000256" key="2">
    <source>
        <dbReference type="SAM" id="SignalP"/>
    </source>
</evidence>
<dbReference type="STRING" id="1005944.SAMN05192576_3383"/>
<evidence type="ECO:0000313" key="4">
    <source>
        <dbReference type="Proteomes" id="UP000199004"/>
    </source>
</evidence>
<dbReference type="AlphaFoldDB" id="A0A1H0GXX2"/>
<sequence>MRRAVAAYALPLILLAGCGGASGTDSPDATPPEPSSQGAAPTQPADTALPSPTARDELADLAERAASQVPDQPEDAIPRAAAPVLGADISWPQCPRGLGIPEKRTLGAPMPIPEARFVVIGLTNGPGFYPNPCLAEQTAWVRERRLMAAAYAVASYPDDTTVAQHGATGPYDGSSRLGALQNTGYQQALFNVASMRNAGLATPIVWIDVEPVPDFEWSADPVANSAVVDGLARGYVDAGYAIGVYSTPALWDGVVGGFELGVPEWRAAGQTSRAEAESRCGADWVIQGGAGVLGQWVEAGRDQNITCADVHLDLGSWFHQY</sequence>
<gene>
    <name evidence="3" type="ORF">SAMN05192576_3383</name>
</gene>
<evidence type="ECO:0008006" key="5">
    <source>
        <dbReference type="Google" id="ProtNLM"/>
    </source>
</evidence>
<keyword evidence="2" id="KW-0732">Signal</keyword>
<dbReference type="OrthoDB" id="9779955at2"/>
<dbReference type="InterPro" id="IPR017853">
    <property type="entry name" value="GH"/>
</dbReference>
<dbReference type="SUPFAM" id="SSF51445">
    <property type="entry name" value="(Trans)glycosidases"/>
    <property type="match status" value="1"/>
</dbReference>
<feature type="region of interest" description="Disordered" evidence="1">
    <location>
        <begin position="21"/>
        <end position="55"/>
    </location>
</feature>
<dbReference type="EMBL" id="FNIC01000006">
    <property type="protein sequence ID" value="SDO11727.1"/>
    <property type="molecule type" value="Genomic_DNA"/>
</dbReference>
<feature type="chain" id="PRO_5039426962" description="DUF1906 domain-containing protein" evidence="2">
    <location>
        <begin position="22"/>
        <end position="321"/>
    </location>
</feature>
<protein>
    <recommendedName>
        <fullName evidence="5">DUF1906 domain-containing protein</fullName>
    </recommendedName>
</protein>
<dbReference type="Gene3D" id="3.20.20.80">
    <property type="entry name" value="Glycosidases"/>
    <property type="match status" value="1"/>
</dbReference>
<organism evidence="3 4">
    <name type="scientific">Nocardioides szechwanensis</name>
    <dbReference type="NCBI Taxonomy" id="1005944"/>
    <lineage>
        <taxon>Bacteria</taxon>
        <taxon>Bacillati</taxon>
        <taxon>Actinomycetota</taxon>
        <taxon>Actinomycetes</taxon>
        <taxon>Propionibacteriales</taxon>
        <taxon>Nocardioidaceae</taxon>
        <taxon>Nocardioides</taxon>
    </lineage>
</organism>
<dbReference type="PROSITE" id="PS51257">
    <property type="entry name" value="PROKAR_LIPOPROTEIN"/>
    <property type="match status" value="1"/>
</dbReference>
<keyword evidence="4" id="KW-1185">Reference proteome</keyword>
<feature type="signal peptide" evidence="2">
    <location>
        <begin position="1"/>
        <end position="21"/>
    </location>
</feature>
<dbReference type="Proteomes" id="UP000199004">
    <property type="component" value="Unassembled WGS sequence"/>
</dbReference>